<dbReference type="InterPro" id="IPR036025">
    <property type="entry name" value="RtcB-like_sf"/>
</dbReference>
<comment type="cofactor">
    <cofactor evidence="1">
        <name>Mn(2+)</name>
        <dbReference type="ChEBI" id="CHEBI:29035"/>
    </cofactor>
</comment>
<evidence type="ECO:0000313" key="10">
    <source>
        <dbReference type="EMBL" id="MFC7293552.1"/>
    </source>
</evidence>
<evidence type="ECO:0000313" key="11">
    <source>
        <dbReference type="Proteomes" id="UP001596506"/>
    </source>
</evidence>
<dbReference type="Gene3D" id="3.90.1860.10">
    <property type="entry name" value="tRNA-splicing ligase RtcB"/>
    <property type="match status" value="1"/>
</dbReference>
<evidence type="ECO:0000256" key="8">
    <source>
        <dbReference type="ARBA" id="ARBA00023211"/>
    </source>
</evidence>
<keyword evidence="8" id="KW-0464">Manganese</keyword>
<reference evidence="11" key="1">
    <citation type="journal article" date="2019" name="Int. J. Syst. Evol. Microbiol.">
        <title>The Global Catalogue of Microorganisms (GCM) 10K type strain sequencing project: providing services to taxonomists for standard genome sequencing and annotation.</title>
        <authorList>
            <consortium name="The Broad Institute Genomics Platform"/>
            <consortium name="The Broad Institute Genome Sequencing Center for Infectious Disease"/>
            <person name="Wu L."/>
            <person name="Ma J."/>
        </authorList>
    </citation>
    <scope>NUCLEOTIDE SEQUENCE [LARGE SCALE GENOMIC DNA]</scope>
    <source>
        <strain evidence="11">CCUG 60559</strain>
    </source>
</reference>
<dbReference type="EMBL" id="JBHTBD010000001">
    <property type="protein sequence ID" value="MFC7293552.1"/>
    <property type="molecule type" value="Genomic_DNA"/>
</dbReference>
<evidence type="ECO:0000256" key="7">
    <source>
        <dbReference type="ARBA" id="ARBA00023134"/>
    </source>
</evidence>
<proteinExistence type="predicted"/>
<comment type="caution">
    <text evidence="10">The sequence shown here is derived from an EMBL/GenBank/DDBJ whole genome shotgun (WGS) entry which is preliminary data.</text>
</comment>
<organism evidence="10 11">
    <name type="scientific">Marinobacter aromaticivorans</name>
    <dbReference type="NCBI Taxonomy" id="1494078"/>
    <lineage>
        <taxon>Bacteria</taxon>
        <taxon>Pseudomonadati</taxon>
        <taxon>Pseudomonadota</taxon>
        <taxon>Gammaproteobacteria</taxon>
        <taxon>Pseudomonadales</taxon>
        <taxon>Marinobacteraceae</taxon>
        <taxon>Marinobacter</taxon>
    </lineage>
</organism>
<dbReference type="PANTHER" id="PTHR43749:SF2">
    <property type="entry name" value="RNA-SPLICING LIGASE RTCB"/>
    <property type="match status" value="1"/>
</dbReference>
<accession>A0ABW2IRG5</accession>
<dbReference type="RefSeq" id="WP_188437603.1">
    <property type="nucleotide sequence ID" value="NZ_JBHTBD010000001.1"/>
</dbReference>
<dbReference type="InterPro" id="IPR052915">
    <property type="entry name" value="RtcB-like"/>
</dbReference>
<keyword evidence="4" id="KW-0479">Metal-binding</keyword>
<keyword evidence="3 10" id="KW-0436">Ligase</keyword>
<gene>
    <name evidence="10" type="ORF">ACFQQA_02335</name>
</gene>
<evidence type="ECO:0000256" key="4">
    <source>
        <dbReference type="ARBA" id="ARBA00022723"/>
    </source>
</evidence>
<dbReference type="Pfam" id="PF01139">
    <property type="entry name" value="RtcB"/>
    <property type="match status" value="2"/>
</dbReference>
<evidence type="ECO:0000256" key="1">
    <source>
        <dbReference type="ARBA" id="ARBA00001936"/>
    </source>
</evidence>
<evidence type="ECO:0000256" key="6">
    <source>
        <dbReference type="ARBA" id="ARBA00022800"/>
    </source>
</evidence>
<sequence length="392" mass="43709">MHTNGIAIIETEKLPIKLWLKEDQMDEGALEQARNLANLPFAFKHIAIMPDTHEGYGMPIGAILATKGAIVPNAVGVDIGCGMCSLRTNLTDIATEDLKAIMGTIRNTVPVGFNHHETQQDEAWMPERKGELPIVNQEYESALYQVGTLGGGNHFIEIQKGSDGYIWIMIHSGSRNIGFTVANHYNDVAKQLNKEASDDVIVAQELAYIPESSEYFELYKNEMNYCLEFALANRKLMMERVKTAFRDVLPDVEFADFINKPHNFAAEEEHFGETVIVHRKGATRARKGEWGMIPGSQGTGSFLVKGKGEAQSFESCAHGAGRIMSRTKARKTLDLKEEIKSLEDRGILHGIRHREDLDEAPGSYKDIDEVMRNQVDLVEVQIELQPLAVIKG</sequence>
<evidence type="ECO:0000256" key="3">
    <source>
        <dbReference type="ARBA" id="ARBA00022598"/>
    </source>
</evidence>
<dbReference type="Proteomes" id="UP001596506">
    <property type="component" value="Unassembled WGS sequence"/>
</dbReference>
<dbReference type="SUPFAM" id="SSF103365">
    <property type="entry name" value="Hypothetical protein PH1602"/>
    <property type="match status" value="1"/>
</dbReference>
<evidence type="ECO:0000256" key="5">
    <source>
        <dbReference type="ARBA" id="ARBA00022741"/>
    </source>
</evidence>
<dbReference type="PANTHER" id="PTHR43749">
    <property type="entry name" value="RNA-SPLICING LIGASE RTCB"/>
    <property type="match status" value="1"/>
</dbReference>
<dbReference type="EC" id="6.5.1.8" evidence="2"/>
<keyword evidence="11" id="KW-1185">Reference proteome</keyword>
<dbReference type="GO" id="GO:0170057">
    <property type="term" value="F:RNA ligase (GTP) activity"/>
    <property type="evidence" value="ECO:0007669"/>
    <property type="project" value="UniProtKB-EC"/>
</dbReference>
<evidence type="ECO:0000256" key="2">
    <source>
        <dbReference type="ARBA" id="ARBA00012726"/>
    </source>
</evidence>
<keyword evidence="7" id="KW-0342">GTP-binding</keyword>
<dbReference type="InterPro" id="IPR001233">
    <property type="entry name" value="RtcB"/>
</dbReference>
<name>A0ABW2IRG5_9GAMM</name>
<protein>
    <recommendedName>
        <fullName evidence="2">3'-phosphate/5'-hydroxy nucleic acid ligase</fullName>
        <ecNumber evidence="2">6.5.1.8</ecNumber>
    </recommendedName>
</protein>
<keyword evidence="5" id="KW-0547">Nucleotide-binding</keyword>
<evidence type="ECO:0000256" key="9">
    <source>
        <dbReference type="ARBA" id="ARBA00047746"/>
    </source>
</evidence>
<keyword evidence="6" id="KW-0692">RNA repair</keyword>
<comment type="catalytic activity">
    <reaction evidence="9">
        <text>a 3'-end 3'-phospho-ribonucleotide-RNA + a 5'-end dephospho-ribonucleoside-RNA + GTP = a ribonucleotidyl-ribonucleotide-RNA + GMP + diphosphate</text>
        <dbReference type="Rhea" id="RHEA:68076"/>
        <dbReference type="Rhea" id="RHEA-COMP:10463"/>
        <dbReference type="Rhea" id="RHEA-COMP:13936"/>
        <dbReference type="Rhea" id="RHEA-COMP:17355"/>
        <dbReference type="ChEBI" id="CHEBI:33019"/>
        <dbReference type="ChEBI" id="CHEBI:37565"/>
        <dbReference type="ChEBI" id="CHEBI:58115"/>
        <dbReference type="ChEBI" id="CHEBI:83062"/>
        <dbReference type="ChEBI" id="CHEBI:138284"/>
        <dbReference type="ChEBI" id="CHEBI:173118"/>
        <dbReference type="EC" id="6.5.1.8"/>
    </reaction>
</comment>